<gene>
    <name evidence="1" type="ORF">QVN30_11095</name>
</gene>
<evidence type="ECO:0000313" key="1">
    <source>
        <dbReference type="EMBL" id="MDN0064844.1"/>
    </source>
</evidence>
<reference evidence="1" key="1">
    <citation type="submission" date="2023-06" db="EMBL/GenBank/DDBJ databases">
        <authorList>
            <person name="Zeman M."/>
            <person name="Kubasova T."/>
            <person name="Jahodarova E."/>
            <person name="Nykrynova M."/>
            <person name="Rychlik I."/>
        </authorList>
    </citation>
    <scope>NUCLEOTIDE SEQUENCE</scope>
    <source>
        <strain evidence="1">176_SSukc20</strain>
    </source>
</reference>
<dbReference type="EMBL" id="JAUEIQ010000014">
    <property type="protein sequence ID" value="MDN0064844.1"/>
    <property type="molecule type" value="Genomic_DNA"/>
</dbReference>
<sequence>MKRTEAALKTKWEREKVESSTVYEINIPEQSIKVFGREHAEHVLRTLKGLKVSGTYRITKK</sequence>
<organism evidence="1 2">
    <name type="scientific">Collinsella ihumii</name>
    <dbReference type="NCBI Taxonomy" id="1720204"/>
    <lineage>
        <taxon>Bacteria</taxon>
        <taxon>Bacillati</taxon>
        <taxon>Actinomycetota</taxon>
        <taxon>Coriobacteriia</taxon>
        <taxon>Coriobacteriales</taxon>
        <taxon>Coriobacteriaceae</taxon>
        <taxon>Collinsella</taxon>
    </lineage>
</organism>
<proteinExistence type="predicted"/>
<evidence type="ECO:0000313" key="2">
    <source>
        <dbReference type="Proteomes" id="UP001168435"/>
    </source>
</evidence>
<name>A0ABT7XHI2_9ACTN</name>
<protein>
    <submittedName>
        <fullName evidence="1">Uncharacterized protein</fullName>
    </submittedName>
</protein>
<reference evidence="1" key="2">
    <citation type="submission" date="2024-05" db="EMBL/GenBank/DDBJ databases">
        <title>Identification and characterization of horizontal gene transfer across gut microbiota members of farm animals based on homology search.</title>
        <authorList>
            <person name="Schwarzerova J."/>
            <person name="Nykrynova M."/>
            <person name="Jureckova K."/>
            <person name="Cejkova D."/>
            <person name="Rychlik I."/>
        </authorList>
    </citation>
    <scope>NUCLEOTIDE SEQUENCE</scope>
    <source>
        <strain evidence="1">176_SSukc20</strain>
    </source>
</reference>
<comment type="caution">
    <text evidence="1">The sequence shown here is derived from an EMBL/GenBank/DDBJ whole genome shotgun (WGS) entry which is preliminary data.</text>
</comment>
<dbReference type="Proteomes" id="UP001168435">
    <property type="component" value="Unassembled WGS sequence"/>
</dbReference>
<keyword evidence="2" id="KW-1185">Reference proteome</keyword>
<accession>A0ABT7XHI2</accession>